<name>A0A813K0D7_POLGL</name>
<feature type="compositionally biased region" description="Acidic residues" evidence="3">
    <location>
        <begin position="210"/>
        <end position="234"/>
    </location>
</feature>
<dbReference type="InterPro" id="IPR030378">
    <property type="entry name" value="G_CP_dom"/>
</dbReference>
<dbReference type="PANTHER" id="PTHR32120">
    <property type="entry name" value="SMALL RIBOSOMAL SUBUNIT BIOGENESIS GTPASE RSGA"/>
    <property type="match status" value="1"/>
</dbReference>
<evidence type="ECO:0000259" key="5">
    <source>
        <dbReference type="PROSITE" id="PS51721"/>
    </source>
</evidence>
<organism evidence="6 7">
    <name type="scientific">Polarella glacialis</name>
    <name type="common">Dinoflagellate</name>
    <dbReference type="NCBI Taxonomy" id="89957"/>
    <lineage>
        <taxon>Eukaryota</taxon>
        <taxon>Sar</taxon>
        <taxon>Alveolata</taxon>
        <taxon>Dinophyceae</taxon>
        <taxon>Suessiales</taxon>
        <taxon>Suessiaceae</taxon>
        <taxon>Polarella</taxon>
    </lineage>
</organism>
<dbReference type="CDD" id="cd01854">
    <property type="entry name" value="YjeQ_EngC"/>
    <property type="match status" value="1"/>
</dbReference>
<feature type="domain" description="CP-type G" evidence="5">
    <location>
        <begin position="335"/>
        <end position="512"/>
    </location>
</feature>
<dbReference type="GO" id="GO:0005525">
    <property type="term" value="F:GTP binding"/>
    <property type="evidence" value="ECO:0007669"/>
    <property type="project" value="UniProtKB-KW"/>
</dbReference>
<dbReference type="Proteomes" id="UP000626109">
    <property type="component" value="Unassembled WGS sequence"/>
</dbReference>
<dbReference type="EMBL" id="CAJNNW010027258">
    <property type="protein sequence ID" value="CAE8690450.1"/>
    <property type="molecule type" value="Genomic_DNA"/>
</dbReference>
<dbReference type="InterPro" id="IPR004881">
    <property type="entry name" value="Ribosome_biogen_GTPase_RsgA"/>
</dbReference>
<dbReference type="AlphaFoldDB" id="A0A813K0D7"/>
<keyword evidence="1" id="KW-0547">Nucleotide-binding</keyword>
<dbReference type="Gene3D" id="3.40.50.300">
    <property type="entry name" value="P-loop containing nucleotide triphosphate hydrolases"/>
    <property type="match status" value="1"/>
</dbReference>
<sequence length="606" mass="65930">MGASASGAALRQSCFLAPGAADSGCRGTSSGSRVHLETAASGHDNNNNNHNNNHNKNNNKNNDNNSNNKNNNNIQRGRLTTPSHPRESTHHIPHCHKSLRTVSQQCLHTSLWRPSFAQNSNHSARQAAGVALGAFCLGGLGALRARCRRQGSTARGAKGRGANNKERKPTLAEVEAKARSKKQDKEALKVAPASAKVEKVAPASANSEEALPEEAYVEEEEEVLDEAEDLEDEQNLDRRPSSVGRVIGGAERHGQILVEPLEKVAEGADVGEPRPEASTVPIPGDGQILICDIPRGKRAPKLPPIVGDLVRIVWSPGAGDAEGVYTLLEVLPRRTTLIRRHPNIAAKPQILCANLDLAVLVISVEPDFSVGMVDRVLVSAHAQGLDVAIVLNKADLVPEGGDERREVDERLSVYERVGYTVLRASAETGEGLEELRALLAGRVSILIGNSGVGKSHLLNELGQGQIEVRVGEISEKLKLGRHTTTTSTLHRLPGGTLEQPALLIDSPGARRFSIWDVECEELKDHFVEFLKFARDCRYSDCSHTQEPNCAVKEAVEDGLIPRERYISYVQIREKMLEGNEGRKVFPGQIKCAPERTLLPHERFLRI</sequence>
<dbReference type="InterPro" id="IPR027417">
    <property type="entry name" value="P-loop_NTPase"/>
</dbReference>
<feature type="domain" description="EngC GTPase" evidence="4">
    <location>
        <begin position="353"/>
        <end position="510"/>
    </location>
</feature>
<evidence type="ECO:0000256" key="2">
    <source>
        <dbReference type="ARBA" id="ARBA00023134"/>
    </source>
</evidence>
<feature type="compositionally biased region" description="Polar residues" evidence="3">
    <location>
        <begin position="74"/>
        <end position="83"/>
    </location>
</feature>
<accession>A0A813K0D7</accession>
<feature type="compositionally biased region" description="Basic and acidic residues" evidence="3">
    <location>
        <begin position="163"/>
        <end position="188"/>
    </location>
</feature>
<proteinExistence type="inferred from homology"/>
<evidence type="ECO:0000256" key="3">
    <source>
        <dbReference type="SAM" id="MobiDB-lite"/>
    </source>
</evidence>
<evidence type="ECO:0000313" key="7">
    <source>
        <dbReference type="Proteomes" id="UP000626109"/>
    </source>
</evidence>
<dbReference type="NCBIfam" id="TIGR00157">
    <property type="entry name" value="ribosome small subunit-dependent GTPase A"/>
    <property type="match status" value="1"/>
</dbReference>
<evidence type="ECO:0000259" key="4">
    <source>
        <dbReference type="PROSITE" id="PS50936"/>
    </source>
</evidence>
<dbReference type="Gene3D" id="1.10.40.50">
    <property type="entry name" value="Probable gtpase engc, domain 3"/>
    <property type="match status" value="1"/>
</dbReference>
<protein>
    <recommendedName>
        <fullName evidence="8">Small ribosomal subunit biogenesis GTPase RsgA</fullName>
    </recommendedName>
</protein>
<dbReference type="PROSITE" id="PS51721">
    <property type="entry name" value="G_CP"/>
    <property type="match status" value="1"/>
</dbReference>
<dbReference type="SUPFAM" id="SSF52540">
    <property type="entry name" value="P-loop containing nucleoside triphosphate hydrolases"/>
    <property type="match status" value="1"/>
</dbReference>
<dbReference type="Pfam" id="PF03193">
    <property type="entry name" value="RsgA_GTPase"/>
    <property type="match status" value="1"/>
</dbReference>
<dbReference type="InterPro" id="IPR010914">
    <property type="entry name" value="RsgA_GTPase_dom"/>
</dbReference>
<evidence type="ECO:0008006" key="8">
    <source>
        <dbReference type="Google" id="ProtNLM"/>
    </source>
</evidence>
<dbReference type="HAMAP" id="MF_01820">
    <property type="entry name" value="GTPase_RsgA"/>
    <property type="match status" value="1"/>
</dbReference>
<reference evidence="6" key="1">
    <citation type="submission" date="2021-02" db="EMBL/GenBank/DDBJ databases">
        <authorList>
            <person name="Dougan E. K."/>
            <person name="Rhodes N."/>
            <person name="Thang M."/>
            <person name="Chan C."/>
        </authorList>
    </citation>
    <scope>NUCLEOTIDE SEQUENCE</scope>
</reference>
<dbReference type="PROSITE" id="PS50936">
    <property type="entry name" value="ENGC_GTPASE"/>
    <property type="match status" value="1"/>
</dbReference>
<feature type="compositionally biased region" description="Low complexity" evidence="3">
    <location>
        <begin position="43"/>
        <end position="73"/>
    </location>
</feature>
<evidence type="ECO:0000313" key="6">
    <source>
        <dbReference type="EMBL" id="CAE8690450.1"/>
    </source>
</evidence>
<feature type="region of interest" description="Disordered" evidence="3">
    <location>
        <begin position="151"/>
        <end position="244"/>
    </location>
</feature>
<keyword evidence="2" id="KW-0342">GTP-binding</keyword>
<gene>
    <name evidence="6" type="ORF">PGLA2088_LOCUS26957</name>
</gene>
<dbReference type="PANTHER" id="PTHR32120:SF11">
    <property type="entry name" value="SMALL RIBOSOMAL SUBUNIT BIOGENESIS GTPASE RSGA 1, MITOCHONDRIAL-RELATED"/>
    <property type="match status" value="1"/>
</dbReference>
<evidence type="ECO:0000256" key="1">
    <source>
        <dbReference type="ARBA" id="ARBA00022741"/>
    </source>
</evidence>
<feature type="region of interest" description="Disordered" evidence="3">
    <location>
        <begin position="39"/>
        <end position="95"/>
    </location>
</feature>
<comment type="caution">
    <text evidence="6">The sequence shown here is derived from an EMBL/GenBank/DDBJ whole genome shotgun (WGS) entry which is preliminary data.</text>
</comment>
<dbReference type="GO" id="GO:0003924">
    <property type="term" value="F:GTPase activity"/>
    <property type="evidence" value="ECO:0007669"/>
    <property type="project" value="InterPro"/>
</dbReference>